<keyword evidence="1" id="KW-1133">Transmembrane helix</keyword>
<keyword evidence="3" id="KW-0378">Hydrolase</keyword>
<evidence type="ECO:0000313" key="3">
    <source>
        <dbReference type="EMBL" id="MBA0084017.1"/>
    </source>
</evidence>
<keyword evidence="1" id="KW-0812">Transmembrane</keyword>
<dbReference type="GO" id="GO:0004175">
    <property type="term" value="F:endopeptidase activity"/>
    <property type="evidence" value="ECO:0007669"/>
    <property type="project" value="UniProtKB-ARBA"/>
</dbReference>
<comment type="caution">
    <text evidence="3">The sequence shown here is derived from an EMBL/GenBank/DDBJ whole genome shotgun (WGS) entry which is preliminary data.</text>
</comment>
<evidence type="ECO:0000256" key="1">
    <source>
        <dbReference type="SAM" id="Phobius"/>
    </source>
</evidence>
<protein>
    <submittedName>
        <fullName evidence="3">CPBP family intramembrane metalloprotease</fullName>
    </submittedName>
</protein>
<evidence type="ECO:0000259" key="2">
    <source>
        <dbReference type="Pfam" id="PF02517"/>
    </source>
</evidence>
<keyword evidence="4" id="KW-1185">Reference proteome</keyword>
<dbReference type="GO" id="GO:0008237">
    <property type="term" value="F:metallopeptidase activity"/>
    <property type="evidence" value="ECO:0007669"/>
    <property type="project" value="UniProtKB-KW"/>
</dbReference>
<feature type="transmembrane region" description="Helical" evidence="1">
    <location>
        <begin position="62"/>
        <end position="85"/>
    </location>
</feature>
<dbReference type="GO" id="GO:0080120">
    <property type="term" value="P:CAAX-box protein maturation"/>
    <property type="evidence" value="ECO:0007669"/>
    <property type="project" value="UniProtKB-ARBA"/>
</dbReference>
<evidence type="ECO:0000313" key="4">
    <source>
        <dbReference type="Proteomes" id="UP000567293"/>
    </source>
</evidence>
<feature type="domain" description="CAAX prenyl protease 2/Lysostaphin resistance protein A-like" evidence="2">
    <location>
        <begin position="102"/>
        <end position="196"/>
    </location>
</feature>
<organism evidence="3 4">
    <name type="scientific">Candidatus Acidiferrum panamense</name>
    <dbReference type="NCBI Taxonomy" id="2741543"/>
    <lineage>
        <taxon>Bacteria</taxon>
        <taxon>Pseudomonadati</taxon>
        <taxon>Acidobacteriota</taxon>
        <taxon>Terriglobia</taxon>
        <taxon>Candidatus Acidiferrales</taxon>
        <taxon>Candidatus Acidiferrum</taxon>
    </lineage>
</organism>
<dbReference type="Proteomes" id="UP000567293">
    <property type="component" value="Unassembled WGS sequence"/>
</dbReference>
<feature type="transmembrane region" description="Helical" evidence="1">
    <location>
        <begin position="160"/>
        <end position="177"/>
    </location>
</feature>
<name>A0A7V8SVV7_9BACT</name>
<dbReference type="EMBL" id="JACDQQ010000331">
    <property type="protein sequence ID" value="MBA0084017.1"/>
    <property type="molecule type" value="Genomic_DNA"/>
</dbReference>
<reference evidence="3" key="1">
    <citation type="submission" date="2020-06" db="EMBL/GenBank/DDBJ databases">
        <title>Legume-microbial interactions unlock mineral nutrients during tropical forest succession.</title>
        <authorList>
            <person name="Epihov D.Z."/>
        </authorList>
    </citation>
    <scope>NUCLEOTIDE SEQUENCE [LARGE SCALE GENOMIC DNA]</scope>
    <source>
        <strain evidence="3">Pan2503</strain>
    </source>
</reference>
<proteinExistence type="predicted"/>
<feature type="transmembrane region" description="Helical" evidence="1">
    <location>
        <begin position="30"/>
        <end position="50"/>
    </location>
</feature>
<dbReference type="InterPro" id="IPR003675">
    <property type="entry name" value="Rce1/LyrA-like_dom"/>
</dbReference>
<dbReference type="AlphaFoldDB" id="A0A7V8SVV7"/>
<keyword evidence="1" id="KW-0472">Membrane</keyword>
<dbReference type="Pfam" id="PF02517">
    <property type="entry name" value="Rce1-like"/>
    <property type="match status" value="1"/>
</dbReference>
<feature type="transmembrane region" description="Helical" evidence="1">
    <location>
        <begin position="138"/>
        <end position="154"/>
    </location>
</feature>
<accession>A0A7V8SVV7</accession>
<keyword evidence="3" id="KW-0482">Metalloprotease</keyword>
<dbReference type="GO" id="GO:0006508">
    <property type="term" value="P:proteolysis"/>
    <property type="evidence" value="ECO:0007669"/>
    <property type="project" value="UniProtKB-KW"/>
</dbReference>
<feature type="transmembrane region" description="Helical" evidence="1">
    <location>
        <begin position="105"/>
        <end position="126"/>
    </location>
</feature>
<sequence>MGIWVAVKPFPNYWGFSMSHWLWPFPDAKLAYPMTILLCVDVSLAAFVLLRHTDGIGYSIGWGRNWGFFILASFLAFACIAMPLGTGMRFIQLEPRWGEWESLPLTALAILFFTAWPEEFLFRGLLQNVLSRASKSEIAGWWTASLLFGFSHITNLGFPNWRYVALASIAGIFYGWTWRRTGSIFASAIVHAAVDTTWHFLFRTL</sequence>
<keyword evidence="3" id="KW-0645">Protease</keyword>
<gene>
    <name evidence="3" type="ORF">HRJ53_03390</name>
</gene>